<evidence type="ECO:0000313" key="3">
    <source>
        <dbReference type="EMBL" id="NDV61846.1"/>
    </source>
</evidence>
<dbReference type="AlphaFoldDB" id="A0A6B2M0H2"/>
<dbReference type="PANTHER" id="PTHR23150:SF19">
    <property type="entry name" value="FORMYLGLYCINE-GENERATING ENZYME"/>
    <property type="match status" value="1"/>
</dbReference>
<keyword evidence="4" id="KW-1185">Reference proteome</keyword>
<dbReference type="PANTHER" id="PTHR23150">
    <property type="entry name" value="SULFATASE MODIFYING FACTOR 1, 2"/>
    <property type="match status" value="1"/>
</dbReference>
<evidence type="ECO:0000259" key="2">
    <source>
        <dbReference type="Pfam" id="PF03781"/>
    </source>
</evidence>
<keyword evidence="1" id="KW-0732">Signal</keyword>
<dbReference type="RefSeq" id="WP_163963142.1">
    <property type="nucleotide sequence ID" value="NZ_JAAGNX010000001.1"/>
</dbReference>
<dbReference type="Proteomes" id="UP000478417">
    <property type="component" value="Unassembled WGS sequence"/>
</dbReference>
<reference evidence="3 4" key="1">
    <citation type="submission" date="2020-02" db="EMBL/GenBank/DDBJ databases">
        <title>Albibacoteraceae fam. nov., the first described family within the subdivision 4 Verrucomicrobia.</title>
        <authorList>
            <person name="Xi F."/>
        </authorList>
    </citation>
    <scope>NUCLEOTIDE SEQUENCE [LARGE SCALE GENOMIC DNA]</scope>
    <source>
        <strain evidence="3 4">CK1056</strain>
    </source>
</reference>
<feature type="signal peptide" evidence="1">
    <location>
        <begin position="1"/>
        <end position="20"/>
    </location>
</feature>
<dbReference type="GO" id="GO:0120147">
    <property type="term" value="F:formylglycine-generating oxidase activity"/>
    <property type="evidence" value="ECO:0007669"/>
    <property type="project" value="TreeGrafter"/>
</dbReference>
<dbReference type="InterPro" id="IPR051043">
    <property type="entry name" value="Sulfatase_Mod_Factor_Kinase"/>
</dbReference>
<dbReference type="SUPFAM" id="SSF56436">
    <property type="entry name" value="C-type lectin-like"/>
    <property type="match status" value="1"/>
</dbReference>
<accession>A0A6B2M0H2</accession>
<organism evidence="3 4">
    <name type="scientific">Oceanipulchritudo coccoides</name>
    <dbReference type="NCBI Taxonomy" id="2706888"/>
    <lineage>
        <taxon>Bacteria</taxon>
        <taxon>Pseudomonadati</taxon>
        <taxon>Verrucomicrobiota</taxon>
        <taxon>Opitutia</taxon>
        <taxon>Puniceicoccales</taxon>
        <taxon>Oceanipulchritudinaceae</taxon>
        <taxon>Oceanipulchritudo</taxon>
    </lineage>
</organism>
<comment type="caution">
    <text evidence="3">The sequence shown here is derived from an EMBL/GenBank/DDBJ whole genome shotgun (WGS) entry which is preliminary data.</text>
</comment>
<gene>
    <name evidence="3" type="ORF">G0Q06_05230</name>
</gene>
<dbReference type="InterPro" id="IPR042095">
    <property type="entry name" value="SUMF_sf"/>
</dbReference>
<protein>
    <submittedName>
        <fullName evidence="3">Formylglycine-generating enzyme family protein</fullName>
    </submittedName>
</protein>
<proteinExistence type="predicted"/>
<feature type="chain" id="PRO_5025467288" evidence="1">
    <location>
        <begin position="21"/>
        <end position="445"/>
    </location>
</feature>
<dbReference type="InterPro" id="IPR005532">
    <property type="entry name" value="SUMF_dom"/>
</dbReference>
<dbReference type="Pfam" id="PF03781">
    <property type="entry name" value="FGE-sulfatase"/>
    <property type="match status" value="1"/>
</dbReference>
<evidence type="ECO:0000256" key="1">
    <source>
        <dbReference type="SAM" id="SignalP"/>
    </source>
</evidence>
<feature type="domain" description="Sulfatase-modifying factor enzyme-like" evidence="2">
    <location>
        <begin position="138"/>
        <end position="442"/>
    </location>
</feature>
<dbReference type="Gene3D" id="3.90.1580.10">
    <property type="entry name" value="paralog of FGE (formylglycine-generating enzyme)"/>
    <property type="match status" value="1"/>
</dbReference>
<dbReference type="InterPro" id="IPR016187">
    <property type="entry name" value="CTDL_fold"/>
</dbReference>
<sequence length="445" mass="51010">MVALVRLFLCGFLCAGTAIAQTLTLIQDGADDLGGGWYNLDWFGAFHESSPDWIYHREHGFMRVVGENTAELALYDLELNTWFMVSSEAYPIIYKMGYREGWYWYYMGAEPGSRVFHDFALNQDIGQRLLIEYISPTYALIPAGSFTMGDRLDVVSQEYLNRIPAHDVMLSAYYIQHTHVTNAQFAVVLNWASEQALVEITNDRVYNTEGDVQALLYTKSDSPTWSQVRWDGSQFAVDSGKENFPVTGITWYGAMAYCHYLTRMEGGLVQAIDLTDWSMDTTVDGYRLPTEAEWEKAGRGGLDNTRFPWEDYWITHEKANYYAWVGSLIDKSTTLRYHPDWDTNAERAYYTSPVGTFAPNGYGLYDMAGNVFDWCYDWFGEAYYLEHFQSPVPDPLGPETGTKRILRGGCWDLGEKWCRVAYRESDYPTQFTMTRIGLRVARSSP</sequence>
<dbReference type="EMBL" id="JAAGNX010000001">
    <property type="protein sequence ID" value="NDV61846.1"/>
    <property type="molecule type" value="Genomic_DNA"/>
</dbReference>
<evidence type="ECO:0000313" key="4">
    <source>
        <dbReference type="Proteomes" id="UP000478417"/>
    </source>
</evidence>
<name>A0A6B2M0H2_9BACT</name>